<feature type="region of interest" description="Disordered" evidence="1">
    <location>
        <begin position="173"/>
        <end position="201"/>
    </location>
</feature>
<evidence type="ECO:0000256" key="1">
    <source>
        <dbReference type="SAM" id="MobiDB-lite"/>
    </source>
</evidence>
<feature type="region of interest" description="Disordered" evidence="1">
    <location>
        <begin position="302"/>
        <end position="348"/>
    </location>
</feature>
<feature type="region of interest" description="Disordered" evidence="1">
    <location>
        <begin position="98"/>
        <end position="131"/>
    </location>
</feature>
<evidence type="ECO:0000313" key="3">
    <source>
        <dbReference type="EMBL" id="KPQ37267.1"/>
    </source>
</evidence>
<feature type="compositionally biased region" description="Low complexity" evidence="1">
    <location>
        <begin position="324"/>
        <end position="339"/>
    </location>
</feature>
<name>A0A0P8C693_9CYAN</name>
<dbReference type="AlphaFoldDB" id="A0A0P8C693"/>
<accession>A0A0P8C693</accession>
<dbReference type="STRING" id="1666911.HLUCCA11_02205"/>
<keyword evidence="2" id="KW-0732">Signal</keyword>
<sequence length="624" mass="68054">MRFQTLRAVMCLPLMMTISITACVATVPSEAGGRDSRMPCPPANESLSANEPLQPLTVLPETPVFEQFNFQPLAISASVDAVVVETPHYTFTNAFSQCQEGDPQQNSGQNNQSDRTWSITNTPPKPQEPFDYEASLKSWANPEYEAVEFNGQSYQYRIRLQADWLDAEIRRESEDSEAIAPTSESNKGTLNPEGLHGSIDAPEPEEAVYFDLKTPDGQVTTHQLYSLADVQAAGLGASLGIPRIADTVVTPDAIWFAATTSQGEGDNGFASLLHYSPQSEKLTIQQPSEIQGDQITSMVATNSATDSATDRATNSATDSTASGQSHNQPNNQSPNQSPNLTLWLGTLQSGEGNPSFPASGLVAYQPQTEALSSYTISNSPIVGAIPYELAAVDDSLWVATGNGVCQVEWQAIDQTESWDCWQFTATANLPDQGIPLYDSLLAEEPVTTLKGSQVEVLWAALHNTRQAHQVNQPQSEDRDFRYEVVYEPGFETTLAQGGYRMENEVARKMSGGEAIFWPGRQWHWNGKRFTRALDEVSWNLVGGGPQGLVSANSQSGFSFNQYAIRGDFNLLSLEPEATQLRYYSGWVNGDALTVYPQVRAVEPVKNTQPNPLTAIAQKLPGLGP</sequence>
<feature type="chain" id="PRO_5006148708" evidence="2">
    <location>
        <begin position="25"/>
        <end position="624"/>
    </location>
</feature>
<feature type="compositionally biased region" description="Polar residues" evidence="1">
    <location>
        <begin position="98"/>
        <end position="122"/>
    </location>
</feature>
<proteinExistence type="predicted"/>
<evidence type="ECO:0000313" key="4">
    <source>
        <dbReference type="Proteomes" id="UP000050465"/>
    </source>
</evidence>
<dbReference type="PATRIC" id="fig|1666911.3.peg.1674"/>
<gene>
    <name evidence="3" type="ORF">HLUCCA11_02205</name>
</gene>
<dbReference type="EMBL" id="LJZR01000002">
    <property type="protein sequence ID" value="KPQ37267.1"/>
    <property type="molecule type" value="Genomic_DNA"/>
</dbReference>
<comment type="caution">
    <text evidence="3">The sequence shown here is derived from an EMBL/GenBank/DDBJ whole genome shotgun (WGS) entry which is preliminary data.</text>
</comment>
<dbReference type="Proteomes" id="UP000050465">
    <property type="component" value="Unassembled WGS sequence"/>
</dbReference>
<protein>
    <submittedName>
        <fullName evidence="3">Uncharacterized protein</fullName>
    </submittedName>
</protein>
<feature type="signal peptide" evidence="2">
    <location>
        <begin position="1"/>
        <end position="24"/>
    </location>
</feature>
<dbReference type="PROSITE" id="PS51257">
    <property type="entry name" value="PROKAR_LIPOPROTEIN"/>
    <property type="match status" value="1"/>
</dbReference>
<evidence type="ECO:0000256" key="2">
    <source>
        <dbReference type="SAM" id="SignalP"/>
    </source>
</evidence>
<organism evidence="3 4">
    <name type="scientific">Phormidesmis priestleyi Ana</name>
    <dbReference type="NCBI Taxonomy" id="1666911"/>
    <lineage>
        <taxon>Bacteria</taxon>
        <taxon>Bacillati</taxon>
        <taxon>Cyanobacteriota</taxon>
        <taxon>Cyanophyceae</taxon>
        <taxon>Leptolyngbyales</taxon>
        <taxon>Leptolyngbyaceae</taxon>
        <taxon>Phormidesmis</taxon>
    </lineage>
</organism>
<reference evidence="3 4" key="1">
    <citation type="submission" date="2015-09" db="EMBL/GenBank/DDBJ databases">
        <title>Identification and resolution of microdiversity through metagenomic sequencing of parallel consortia.</title>
        <authorList>
            <person name="Nelson W.C."/>
            <person name="Romine M.F."/>
            <person name="Lindemann S.R."/>
        </authorList>
    </citation>
    <scope>NUCLEOTIDE SEQUENCE [LARGE SCALE GENOMIC DNA]</scope>
    <source>
        <strain evidence="3">Ana</strain>
    </source>
</reference>
<feature type="compositionally biased region" description="Polar residues" evidence="1">
    <location>
        <begin position="302"/>
        <end position="323"/>
    </location>
</feature>